<dbReference type="RefSeq" id="WP_279254018.1">
    <property type="nucleotide sequence ID" value="NZ_SHNP01000007.1"/>
</dbReference>
<gene>
    <name evidence="1" type="ORF">EYC87_17500</name>
</gene>
<protein>
    <submittedName>
        <fullName evidence="1">Uncharacterized protein</fullName>
    </submittedName>
</protein>
<comment type="caution">
    <text evidence="1">The sequence shown here is derived from an EMBL/GenBank/DDBJ whole genome shotgun (WGS) entry which is preliminary data.</text>
</comment>
<accession>A0ABT3SZU2</accession>
<dbReference type="Proteomes" id="UP001143307">
    <property type="component" value="Unassembled WGS sequence"/>
</dbReference>
<dbReference type="EMBL" id="SHNP01000007">
    <property type="protein sequence ID" value="MCX2975379.1"/>
    <property type="molecule type" value="Genomic_DNA"/>
</dbReference>
<organism evidence="1 2">
    <name type="scientific">Candidatus Seongchinamella marina</name>
    <dbReference type="NCBI Taxonomy" id="2518990"/>
    <lineage>
        <taxon>Bacteria</taxon>
        <taxon>Pseudomonadati</taxon>
        <taxon>Pseudomonadota</taxon>
        <taxon>Gammaproteobacteria</taxon>
        <taxon>Cellvibrionales</taxon>
        <taxon>Halieaceae</taxon>
        <taxon>Seongchinamella</taxon>
    </lineage>
</organism>
<proteinExistence type="predicted"/>
<evidence type="ECO:0000313" key="2">
    <source>
        <dbReference type="Proteomes" id="UP001143307"/>
    </source>
</evidence>
<evidence type="ECO:0000313" key="1">
    <source>
        <dbReference type="EMBL" id="MCX2975379.1"/>
    </source>
</evidence>
<keyword evidence="2" id="KW-1185">Reference proteome</keyword>
<dbReference type="Gene3D" id="3.30.70.100">
    <property type="match status" value="1"/>
</dbReference>
<sequence>MKAKITTWAIRLLIGLLILLALAYLVRSSLVPARTAGLFLDYAEGVDWIPAPQNPLFDGGSIEFAGYDPVQLAGPDMGEWEEMVIVSFSSDDRYEDFLKRIEAHQGLSRYNLSLFMPGYEQRMFANWMLRRDRGNDSVNIDDRATIDEAIPANPHYVDRWQDIFAGAYRGEIVLLNFVSRNKDMGDAEGAEDAEELEKQYSKPAMRILGRMGAQLAAVGSVEEVVVGPEPRQHDEYGFGHYPSVDAFEVVFTARGRLALVPTRNKAMNADRSVGYWLKPYAPFKLTAKDP</sequence>
<name>A0ABT3SZU2_9GAMM</name>
<reference evidence="1" key="1">
    <citation type="submission" date="2019-02" db="EMBL/GenBank/DDBJ databases">
        <authorList>
            <person name="Li S.-H."/>
        </authorList>
    </citation>
    <scope>NUCLEOTIDE SEQUENCE</scope>
    <source>
        <strain evidence="1">IMCC8485</strain>
    </source>
</reference>